<feature type="transmembrane region" description="Helical" evidence="2">
    <location>
        <begin position="267"/>
        <end position="288"/>
    </location>
</feature>
<dbReference type="CDD" id="cd14939">
    <property type="entry name" value="7tmD_STE2"/>
    <property type="match status" value="1"/>
</dbReference>
<feature type="compositionally biased region" description="Basic and acidic residues" evidence="1">
    <location>
        <begin position="334"/>
        <end position="349"/>
    </location>
</feature>
<feature type="transmembrane region" description="Helical" evidence="2">
    <location>
        <begin position="128"/>
        <end position="150"/>
    </location>
</feature>
<dbReference type="AlphaFoldDB" id="A0A9P6GRX3"/>
<accession>A0A9P6GRX3</accession>
<feature type="transmembrane region" description="Helical" evidence="2">
    <location>
        <begin position="157"/>
        <end position="181"/>
    </location>
</feature>
<comment type="caution">
    <text evidence="3">The sequence shown here is derived from an EMBL/GenBank/DDBJ whole genome shotgun (WGS) entry which is preliminary data.</text>
</comment>
<evidence type="ECO:0000313" key="4">
    <source>
        <dbReference type="Proteomes" id="UP000756921"/>
    </source>
</evidence>
<keyword evidence="4" id="KW-1185">Reference proteome</keyword>
<dbReference type="InterPro" id="IPR000366">
    <property type="entry name" value="GPCR_STE2"/>
</dbReference>
<feature type="transmembrane region" description="Helical" evidence="2">
    <location>
        <begin position="240"/>
        <end position="261"/>
    </location>
</feature>
<keyword evidence="2" id="KW-0472">Membrane</keyword>
<dbReference type="EMBL" id="WJXW01000002">
    <property type="protein sequence ID" value="KAF9739129.1"/>
    <property type="molecule type" value="Genomic_DNA"/>
</dbReference>
<keyword evidence="2" id="KW-0812">Transmembrane</keyword>
<dbReference type="PANTHER" id="PTHR28009">
    <property type="entry name" value="PHEROMONE ALPHA FACTOR RECEPTOR"/>
    <property type="match status" value="1"/>
</dbReference>
<organism evidence="3 4">
    <name type="scientific">Paraphaeosphaeria minitans</name>
    <dbReference type="NCBI Taxonomy" id="565426"/>
    <lineage>
        <taxon>Eukaryota</taxon>
        <taxon>Fungi</taxon>
        <taxon>Dikarya</taxon>
        <taxon>Ascomycota</taxon>
        <taxon>Pezizomycotina</taxon>
        <taxon>Dothideomycetes</taxon>
        <taxon>Pleosporomycetidae</taxon>
        <taxon>Pleosporales</taxon>
        <taxon>Massarineae</taxon>
        <taxon>Didymosphaeriaceae</taxon>
        <taxon>Paraphaeosphaeria</taxon>
    </lineage>
</organism>
<dbReference type="GO" id="GO:0038038">
    <property type="term" value="C:G protein-coupled receptor homodimeric complex"/>
    <property type="evidence" value="ECO:0007669"/>
    <property type="project" value="TreeGrafter"/>
</dbReference>
<feature type="transmembrane region" description="Helical" evidence="2">
    <location>
        <begin position="201"/>
        <end position="220"/>
    </location>
</feature>
<evidence type="ECO:0000313" key="3">
    <source>
        <dbReference type="EMBL" id="KAF9739129.1"/>
    </source>
</evidence>
<dbReference type="Gene3D" id="1.10.287.920">
    <property type="entry name" value="Pheromone alpha factor receptor"/>
    <property type="match status" value="1"/>
</dbReference>
<sequence length="381" mass="42177">MSDPLPRPEDVYSQEFVLYAPDGSQFTTSMIEIDWLRHFGVRIAINWATQIGASVTLLLVLLLLTRRDKRNSSIFIMNALCLALNAIRSILQCVYLTTPYFHPYAVIANNYAHVTPAHRGISVASNTITLVLVVSILVSLSLQVWVVCITAKPLQKWIIIGGTSITALVAIGYRFAVMIISNKQTLKDQSMEAYNGLVDDMYITFAVSVWAYCAVFTFKLGHALLERKRLRMTQFGPMQIIFIMGCQTMVIPAIFTCLNFYDSVPELASQSITVICIFLPLSAIWAGLVASDSNVGGSGPDSHQRLFKNEFARSSSTTYGDRSHLTDNTFGSGKEPESPRGHNYHQTKDSVDNGIYMQKEWHVEAGEAGEAGEASEAVRAV</sequence>
<feature type="transmembrane region" description="Helical" evidence="2">
    <location>
        <begin position="76"/>
        <end position="97"/>
    </location>
</feature>
<dbReference type="Pfam" id="PF02116">
    <property type="entry name" value="STE2"/>
    <property type="match status" value="1"/>
</dbReference>
<protein>
    <submittedName>
        <fullName evidence="3">Pheromone receptor</fullName>
    </submittedName>
</protein>
<keyword evidence="3" id="KW-0675">Receptor</keyword>
<evidence type="ECO:0000256" key="2">
    <source>
        <dbReference type="SAM" id="Phobius"/>
    </source>
</evidence>
<keyword evidence="2" id="KW-1133">Transmembrane helix</keyword>
<proteinExistence type="predicted"/>
<gene>
    <name evidence="3" type="ORF">PMIN01_01763</name>
</gene>
<dbReference type="OrthoDB" id="5402633at2759"/>
<dbReference type="InterPro" id="IPR027458">
    <property type="entry name" value="STE2_TM1-TM2_sf"/>
</dbReference>
<dbReference type="PANTHER" id="PTHR28009:SF1">
    <property type="entry name" value="PHEROMONE ALPHA FACTOR RECEPTOR"/>
    <property type="match status" value="1"/>
</dbReference>
<reference evidence="3" key="1">
    <citation type="journal article" date="2020" name="Mol. Plant Microbe Interact.">
        <title>Genome Sequence of the Biocontrol Agent Coniothyrium minitans strain Conio (IMI 134523).</title>
        <authorList>
            <person name="Patel D."/>
            <person name="Shittu T.A."/>
            <person name="Baroncelli R."/>
            <person name="Muthumeenakshi S."/>
            <person name="Osborne T.H."/>
            <person name="Janganan T.K."/>
            <person name="Sreenivasaprasad S."/>
        </authorList>
    </citation>
    <scope>NUCLEOTIDE SEQUENCE</scope>
    <source>
        <strain evidence="3">Conio</strain>
    </source>
</reference>
<feature type="compositionally biased region" description="Polar residues" evidence="1">
    <location>
        <begin position="316"/>
        <end position="331"/>
    </location>
</feature>
<dbReference type="GO" id="GO:0000750">
    <property type="term" value="P:pheromone-dependent signal transduction involved in conjugation with cellular fusion"/>
    <property type="evidence" value="ECO:0007669"/>
    <property type="project" value="TreeGrafter"/>
</dbReference>
<dbReference type="Proteomes" id="UP000756921">
    <property type="component" value="Unassembled WGS sequence"/>
</dbReference>
<feature type="region of interest" description="Disordered" evidence="1">
    <location>
        <begin position="316"/>
        <end position="349"/>
    </location>
</feature>
<name>A0A9P6GRX3_9PLEO</name>
<evidence type="ECO:0000256" key="1">
    <source>
        <dbReference type="SAM" id="MobiDB-lite"/>
    </source>
</evidence>
<dbReference type="PRINTS" id="PR00250">
    <property type="entry name" value="GPCRSTE2"/>
</dbReference>
<feature type="transmembrane region" description="Helical" evidence="2">
    <location>
        <begin position="44"/>
        <end position="64"/>
    </location>
</feature>
<dbReference type="GO" id="GO:0004932">
    <property type="term" value="F:mating-type factor pheromone receptor activity"/>
    <property type="evidence" value="ECO:0007669"/>
    <property type="project" value="InterPro"/>
</dbReference>